<feature type="compositionally biased region" description="Low complexity" evidence="1">
    <location>
        <begin position="97"/>
        <end position="108"/>
    </location>
</feature>
<sequence>MKSVENQVDSCSSATQDCNASEFVDGDQADSEDVTVADGVTFINGVAVSDTNHEKKGGVDMAQKPKQKEQKSEPKVPSVAARTRSALKTGNQEPRQSSGVPPKKSSSS</sequence>
<keyword evidence="3" id="KW-1185">Reference proteome</keyword>
<feature type="compositionally biased region" description="Polar residues" evidence="1">
    <location>
        <begin position="1"/>
        <end position="19"/>
    </location>
</feature>
<accession>A0A5N6L3B2</accession>
<comment type="caution">
    <text evidence="2">The sequence shown here is derived from an EMBL/GenBank/DDBJ whole genome shotgun (WGS) entry which is preliminary data.</text>
</comment>
<feature type="region of interest" description="Disordered" evidence="1">
    <location>
        <begin position="49"/>
        <end position="108"/>
    </location>
</feature>
<reference evidence="2 3" key="1">
    <citation type="submission" date="2019-06" db="EMBL/GenBank/DDBJ databases">
        <title>A chromosomal-level reference genome of Carpinus fangiana (Coryloideae, Betulaceae).</title>
        <authorList>
            <person name="Yang X."/>
            <person name="Wang Z."/>
            <person name="Zhang L."/>
            <person name="Hao G."/>
            <person name="Liu J."/>
            <person name="Yang Y."/>
        </authorList>
    </citation>
    <scope>NUCLEOTIDE SEQUENCE [LARGE SCALE GENOMIC DNA]</scope>
    <source>
        <strain evidence="2">Cfa_2016G</strain>
        <tissue evidence="2">Leaf</tissue>
    </source>
</reference>
<proteinExistence type="predicted"/>
<gene>
    <name evidence="2" type="ORF">FH972_025338</name>
</gene>
<name>A0A5N6L3B2_9ROSI</name>
<protein>
    <submittedName>
        <fullName evidence="2">Uncharacterized protein</fullName>
    </submittedName>
</protein>
<dbReference type="EMBL" id="VIBQ01000045">
    <property type="protein sequence ID" value="KAB8477472.1"/>
    <property type="molecule type" value="Genomic_DNA"/>
</dbReference>
<evidence type="ECO:0000256" key="1">
    <source>
        <dbReference type="SAM" id="MobiDB-lite"/>
    </source>
</evidence>
<dbReference type="AlphaFoldDB" id="A0A5N6L3B2"/>
<evidence type="ECO:0000313" key="2">
    <source>
        <dbReference type="EMBL" id="KAB8477472.1"/>
    </source>
</evidence>
<organism evidence="2 3">
    <name type="scientific">Carpinus fangiana</name>
    <dbReference type="NCBI Taxonomy" id="176857"/>
    <lineage>
        <taxon>Eukaryota</taxon>
        <taxon>Viridiplantae</taxon>
        <taxon>Streptophyta</taxon>
        <taxon>Embryophyta</taxon>
        <taxon>Tracheophyta</taxon>
        <taxon>Spermatophyta</taxon>
        <taxon>Magnoliopsida</taxon>
        <taxon>eudicotyledons</taxon>
        <taxon>Gunneridae</taxon>
        <taxon>Pentapetalae</taxon>
        <taxon>rosids</taxon>
        <taxon>fabids</taxon>
        <taxon>Fagales</taxon>
        <taxon>Betulaceae</taxon>
        <taxon>Carpinus</taxon>
    </lineage>
</organism>
<feature type="region of interest" description="Disordered" evidence="1">
    <location>
        <begin position="1"/>
        <end position="32"/>
    </location>
</feature>
<dbReference type="Proteomes" id="UP000327013">
    <property type="component" value="Unassembled WGS sequence"/>
</dbReference>
<evidence type="ECO:0000313" key="3">
    <source>
        <dbReference type="Proteomes" id="UP000327013"/>
    </source>
</evidence>
<feature type="compositionally biased region" description="Polar residues" evidence="1">
    <location>
        <begin position="86"/>
        <end position="96"/>
    </location>
</feature>